<dbReference type="GO" id="GO:0000155">
    <property type="term" value="F:phosphorelay sensor kinase activity"/>
    <property type="evidence" value="ECO:0007669"/>
    <property type="project" value="InterPro"/>
</dbReference>
<keyword evidence="11" id="KW-1185">Reference proteome</keyword>
<dbReference type="GO" id="GO:0005524">
    <property type="term" value="F:ATP binding"/>
    <property type="evidence" value="ECO:0007669"/>
    <property type="project" value="InterPro"/>
</dbReference>
<dbReference type="Gene3D" id="3.30.565.10">
    <property type="entry name" value="Histidine kinase-like ATPase, C-terminal domain"/>
    <property type="match status" value="1"/>
</dbReference>
<dbReference type="SMART" id="SM00220">
    <property type="entry name" value="S_TKc"/>
    <property type="match status" value="1"/>
</dbReference>
<keyword evidence="4" id="KW-0418">Kinase</keyword>
<dbReference type="EMBL" id="JACJPW010000049">
    <property type="protein sequence ID" value="MBD2183160.1"/>
    <property type="molecule type" value="Genomic_DNA"/>
</dbReference>
<reference evidence="10" key="1">
    <citation type="journal article" date="2015" name="ISME J.">
        <title>Draft Genome Sequence of Streptomyces incarnatus NRRL8089, which Produces the Nucleoside Antibiotic Sinefungin.</title>
        <authorList>
            <person name="Oshima K."/>
            <person name="Hattori M."/>
            <person name="Shimizu H."/>
            <person name="Fukuda K."/>
            <person name="Nemoto M."/>
            <person name="Inagaki K."/>
            <person name="Tamura T."/>
        </authorList>
    </citation>
    <scope>NUCLEOTIDE SEQUENCE</scope>
    <source>
        <strain evidence="10">FACHB-1375</strain>
    </source>
</reference>
<keyword evidence="7" id="KW-1133">Transmembrane helix</keyword>
<evidence type="ECO:0000313" key="11">
    <source>
        <dbReference type="Proteomes" id="UP000641646"/>
    </source>
</evidence>
<dbReference type="CDD" id="cd14014">
    <property type="entry name" value="STKc_PknB_like"/>
    <property type="match status" value="1"/>
</dbReference>
<dbReference type="RefSeq" id="WP_190466916.1">
    <property type="nucleotide sequence ID" value="NZ_JACJPW010000049.1"/>
</dbReference>
<dbReference type="Pfam" id="PF13191">
    <property type="entry name" value="AAA_16"/>
    <property type="match status" value="1"/>
</dbReference>
<dbReference type="Gene3D" id="3.30.450.40">
    <property type="match status" value="1"/>
</dbReference>
<dbReference type="InterPro" id="IPR004358">
    <property type="entry name" value="Sig_transdc_His_kin-like_C"/>
</dbReference>
<dbReference type="SUPFAM" id="SSF55781">
    <property type="entry name" value="GAF domain-like"/>
    <property type="match status" value="1"/>
</dbReference>
<dbReference type="Pfam" id="PF02518">
    <property type="entry name" value="HATPase_c"/>
    <property type="match status" value="1"/>
</dbReference>
<feature type="coiled-coil region" evidence="6">
    <location>
        <begin position="1498"/>
        <end position="1525"/>
    </location>
</feature>
<dbReference type="PROSITE" id="PS00108">
    <property type="entry name" value="PROTEIN_KINASE_ST"/>
    <property type="match status" value="1"/>
</dbReference>
<feature type="domain" description="Histidine kinase" evidence="9">
    <location>
        <begin position="1541"/>
        <end position="1809"/>
    </location>
</feature>
<gene>
    <name evidence="10" type="ORF">H6G03_19180</name>
</gene>
<dbReference type="InterPro" id="IPR000719">
    <property type="entry name" value="Prot_kinase_dom"/>
</dbReference>
<evidence type="ECO:0000256" key="6">
    <source>
        <dbReference type="SAM" id="Coils"/>
    </source>
</evidence>
<keyword evidence="3" id="KW-0597">Phosphoprotein</keyword>
<dbReference type="Pfam" id="PF00069">
    <property type="entry name" value="Pkinase"/>
    <property type="match status" value="1"/>
</dbReference>
<protein>
    <recommendedName>
        <fullName evidence="2">histidine kinase</fullName>
        <ecNumber evidence="2">2.7.13.3</ecNumber>
    </recommendedName>
</protein>
<organism evidence="10 11">
    <name type="scientific">Aerosakkonema funiforme FACHB-1375</name>
    <dbReference type="NCBI Taxonomy" id="2949571"/>
    <lineage>
        <taxon>Bacteria</taxon>
        <taxon>Bacillati</taxon>
        <taxon>Cyanobacteriota</taxon>
        <taxon>Cyanophyceae</taxon>
        <taxon>Oscillatoriophycideae</taxon>
        <taxon>Aerosakkonematales</taxon>
        <taxon>Aerosakkonemataceae</taxon>
        <taxon>Aerosakkonema</taxon>
    </lineage>
</organism>
<dbReference type="Proteomes" id="UP000641646">
    <property type="component" value="Unassembled WGS sequence"/>
</dbReference>
<dbReference type="SUPFAM" id="SSF52540">
    <property type="entry name" value="P-loop containing nucleoside triphosphate hydrolases"/>
    <property type="match status" value="1"/>
</dbReference>
<dbReference type="CDD" id="cd00082">
    <property type="entry name" value="HisKA"/>
    <property type="match status" value="1"/>
</dbReference>
<sequence>MLTLPGYQITSAVHTGARTVIYRGIKLPDRQSVIVKTLLSKYPTLEEITRLRHEYKILQPLNIEGISKPIALENYKNGLALILEDFGAESLKQLMASHKISVASFLYIVSQLAEILHQLYENHIIHKDIKPQNILIEPVNWTVRLIDFSIASRLSRETPTISNADSLEGTLAYISPEATGRMNRFLDYRCDFYSLGVTCYEILTGQLPFLTKDPLELIHCHVAVSPIPPHQVNAEIPQAVSDIVMKLMAKSAEDRYQTALGLKADIEICLDRLLRFDRIEYFTPGAVDKSGQFLIPQKLYGREAEVAMLLDAFDRVASPQENGVTASNTEIMLVSGYSGIGKTRVINEVHKPIVRQRGYFIAGKFDQFKRNIPYAALIQAFQELIATLLTNNLDKIAIWKEKLQEALGQNGQVIIDVIPEVERIIGPQPEVPELGATEAQNRFNRLFQKFIGVFAQPTHPLVLFLDDLQWADSASLKLIQQIVTDPESKYLLLIGAYRDNEVSPTHATIQTIEKIQQAGAIVNNIVLQPLNFGSISQLIADTLGETVAQGRTFTLAELTYNKTQGNPFFLTQLLQTLHAEKLINFDYVEGRWLWDIERIQSIGIADYSVVELVARNIQKLSPETQEVLKLAACIGHQFTLDNLAVVNEQSLLKTADDLWEALQSGLILPLSQAYKIPFFFEETEQLFLQVEDLKISYKFLHDRVQQAAYSLIPDEQKKETHLKIGKLLLEKTAKFGLQENIFDIVNQLNIGVDFITSVAEKEELAKLNLLAGRKALAATAYDAAVRYLNVGLQLLAPDCWDSQYELARDLFVETTAAEYLNTNFERAKQLSDVVIQQARDLIEKIPIYERKIQFHIAQNQMQSALDTALPVLQKLGVYLPKKASKISILVGLIGTKITLRGKEIEELANLPEMTDIYKLAAMRILMTVLGSVYFVAPNLFPVFIFKMIHLSIKYGNSPLTAYVYDFYGVLCVALGDIESAYKFGQLAMRLLEKFNAKELKSKVKVVFNNGIRHWKDHAKETLEPMLEGIQDGLEVGDIEHACYNAMNYSVQSFLVGNHLETLAQALKNYREMTGKFKQDLQLISISVCSQAVANLTGNAEEKCKLVGEMFNDKEMLPILIEKNNVLVIFYVHFFKTFLSYLFKDYAQAIEQARRAEKYAEGAPGTMAFAVHKCYYSLALLKQYSYATKTEQRQYLKQVTELQKKMKKWADHAPTNHKHKYLLVEAEKARVLVRDIKAMEYYELAIKGAKEQGYIQEEALANELTAEFYFSRGKEKIAQIYLTDAYYGYIRWGSSAKVKDLEERYPEFFLGLVKREDSDLDVNRTTTSTTGGKSSVLDLVTVAKASQAISEEIVLDKLLAKLMHITLENAGASKGLLFLSRADKLLLVAEGAVERQKVRVLSSIPVESSHDVPSSIINYAVRTGENLLLNNAAIEPRFANDPYIEKSQVKSVLCLPLIHQGKFTGVLYLENNLSVGAFTPARLSVLKLLAAQASISLEKASLYQELQNYSQQLEQSLHKLQQTQTQLIQTEKISSLGQLVAGVAHEVNNPVSFINGNLHYTNEYVQNLLNLLNLYRQCFPDPPDRIQEEIEAIDLEYLIEDLPKMLSSMKVGTDRIRDIMQSLRNFSRIDNGKPKLANIHEGLDSTLMILQHRLKAKGERPAINLVKEYGDLPLVECYSGQLNQVFMNLLANAIDALEEVWGQTHPQPLRVPQGEEKDSKIQNPEIRIRTEAIDGDRVAIKIKDNGPGMTEEVRAKLFDAFFTTKPEGKGTGLGLSISYQIVVEKHGGSIECFSTPGEGTEFAIEIPVRQESQNSEMGALPRSDDSD</sequence>
<dbReference type="Gene3D" id="1.10.287.130">
    <property type="match status" value="1"/>
</dbReference>
<dbReference type="Pfam" id="PF01590">
    <property type="entry name" value="GAF"/>
    <property type="match status" value="1"/>
</dbReference>
<dbReference type="SUPFAM" id="SSF56112">
    <property type="entry name" value="Protein kinase-like (PK-like)"/>
    <property type="match status" value="1"/>
</dbReference>
<evidence type="ECO:0000256" key="7">
    <source>
        <dbReference type="SAM" id="Phobius"/>
    </source>
</evidence>
<dbReference type="InterPro" id="IPR027417">
    <property type="entry name" value="P-loop_NTPase"/>
</dbReference>
<proteinExistence type="predicted"/>
<dbReference type="PROSITE" id="PS50011">
    <property type="entry name" value="PROTEIN_KINASE_DOM"/>
    <property type="match status" value="1"/>
</dbReference>
<dbReference type="InterPro" id="IPR053159">
    <property type="entry name" value="Hybrid_Histidine_Kinase"/>
</dbReference>
<dbReference type="SMART" id="SM00387">
    <property type="entry name" value="HATPase_c"/>
    <property type="match status" value="1"/>
</dbReference>
<dbReference type="Gene3D" id="3.40.50.300">
    <property type="entry name" value="P-loop containing nucleotide triphosphate hydrolases"/>
    <property type="match status" value="1"/>
</dbReference>
<reference evidence="10" key="2">
    <citation type="submission" date="2020-08" db="EMBL/GenBank/DDBJ databases">
        <authorList>
            <person name="Chen M."/>
            <person name="Teng W."/>
            <person name="Zhao L."/>
            <person name="Hu C."/>
            <person name="Zhou Y."/>
            <person name="Han B."/>
            <person name="Song L."/>
            <person name="Shu W."/>
        </authorList>
    </citation>
    <scope>NUCLEOTIDE SEQUENCE</scope>
    <source>
        <strain evidence="10">FACHB-1375</strain>
    </source>
</reference>
<evidence type="ECO:0000259" key="9">
    <source>
        <dbReference type="PROSITE" id="PS50109"/>
    </source>
</evidence>
<dbReference type="InterPro" id="IPR003661">
    <property type="entry name" value="HisK_dim/P_dom"/>
</dbReference>
<dbReference type="InterPro" id="IPR005467">
    <property type="entry name" value="His_kinase_dom"/>
</dbReference>
<dbReference type="InterPro" id="IPR011009">
    <property type="entry name" value="Kinase-like_dom_sf"/>
</dbReference>
<comment type="caution">
    <text evidence="10">The sequence shown here is derived from an EMBL/GenBank/DDBJ whole genome shotgun (WGS) entry which is preliminary data.</text>
</comment>
<evidence type="ECO:0000256" key="5">
    <source>
        <dbReference type="ARBA" id="ARBA00023012"/>
    </source>
</evidence>
<evidence type="ECO:0000256" key="1">
    <source>
        <dbReference type="ARBA" id="ARBA00000085"/>
    </source>
</evidence>
<dbReference type="PANTHER" id="PTHR43642:SF1">
    <property type="entry name" value="HYBRID SIGNAL TRANSDUCTION HISTIDINE KINASE G"/>
    <property type="match status" value="1"/>
</dbReference>
<comment type="catalytic activity">
    <reaction evidence="1">
        <text>ATP + protein L-histidine = ADP + protein N-phospho-L-histidine.</text>
        <dbReference type="EC" id="2.7.13.3"/>
    </reaction>
</comment>
<dbReference type="Gene3D" id="1.10.510.10">
    <property type="entry name" value="Transferase(Phosphotransferase) domain 1"/>
    <property type="match status" value="1"/>
</dbReference>
<dbReference type="InterPro" id="IPR003018">
    <property type="entry name" value="GAF"/>
</dbReference>
<dbReference type="SMART" id="SM00388">
    <property type="entry name" value="HisKA"/>
    <property type="match status" value="1"/>
</dbReference>
<keyword evidence="5" id="KW-0902">Two-component regulatory system</keyword>
<dbReference type="EC" id="2.7.13.3" evidence="2"/>
<evidence type="ECO:0000256" key="3">
    <source>
        <dbReference type="ARBA" id="ARBA00022553"/>
    </source>
</evidence>
<keyword evidence="4" id="KW-0808">Transferase</keyword>
<dbReference type="InterPro" id="IPR041664">
    <property type="entry name" value="AAA_16"/>
</dbReference>
<evidence type="ECO:0000259" key="8">
    <source>
        <dbReference type="PROSITE" id="PS50011"/>
    </source>
</evidence>
<dbReference type="PANTHER" id="PTHR43642">
    <property type="entry name" value="HYBRID SIGNAL TRANSDUCTION HISTIDINE KINASE G"/>
    <property type="match status" value="1"/>
</dbReference>
<dbReference type="PROSITE" id="PS50109">
    <property type="entry name" value="HIS_KIN"/>
    <property type="match status" value="1"/>
</dbReference>
<dbReference type="SMART" id="SM00065">
    <property type="entry name" value="GAF"/>
    <property type="match status" value="1"/>
</dbReference>
<dbReference type="InterPro" id="IPR003594">
    <property type="entry name" value="HATPase_dom"/>
</dbReference>
<dbReference type="InterPro" id="IPR008271">
    <property type="entry name" value="Ser/Thr_kinase_AS"/>
</dbReference>
<keyword evidence="6" id="KW-0175">Coiled coil</keyword>
<dbReference type="InterPro" id="IPR029016">
    <property type="entry name" value="GAF-like_dom_sf"/>
</dbReference>
<evidence type="ECO:0000256" key="2">
    <source>
        <dbReference type="ARBA" id="ARBA00012438"/>
    </source>
</evidence>
<accession>A0A926VFX6</accession>
<name>A0A926VFX6_9CYAN</name>
<dbReference type="PRINTS" id="PR00344">
    <property type="entry name" value="BCTRLSENSOR"/>
</dbReference>
<keyword evidence="7" id="KW-0812">Transmembrane</keyword>
<feature type="domain" description="Protein kinase" evidence="8">
    <location>
        <begin position="7"/>
        <end position="268"/>
    </location>
</feature>
<dbReference type="SUPFAM" id="SSF47384">
    <property type="entry name" value="Homodimeric domain of signal transducing histidine kinase"/>
    <property type="match status" value="1"/>
</dbReference>
<keyword evidence="7" id="KW-0472">Membrane</keyword>
<dbReference type="InterPro" id="IPR036890">
    <property type="entry name" value="HATPase_C_sf"/>
</dbReference>
<evidence type="ECO:0000256" key="4">
    <source>
        <dbReference type="ARBA" id="ARBA00022777"/>
    </source>
</evidence>
<dbReference type="InterPro" id="IPR036097">
    <property type="entry name" value="HisK_dim/P_sf"/>
</dbReference>
<feature type="transmembrane region" description="Helical" evidence="7">
    <location>
        <begin position="924"/>
        <end position="945"/>
    </location>
</feature>
<dbReference type="SUPFAM" id="SSF55874">
    <property type="entry name" value="ATPase domain of HSP90 chaperone/DNA topoisomerase II/histidine kinase"/>
    <property type="match status" value="1"/>
</dbReference>
<evidence type="ECO:0000313" key="10">
    <source>
        <dbReference type="EMBL" id="MBD2183160.1"/>
    </source>
</evidence>